<dbReference type="PROSITE" id="PS50943">
    <property type="entry name" value="HTH_CROC1"/>
    <property type="match status" value="1"/>
</dbReference>
<feature type="compositionally biased region" description="Basic residues" evidence="2">
    <location>
        <begin position="396"/>
        <end position="408"/>
    </location>
</feature>
<dbReference type="AlphaFoldDB" id="A0A563F0W5"/>
<comment type="caution">
    <text evidence="4">The sequence shown here is derived from an EMBL/GenBank/DDBJ whole genome shotgun (WGS) entry which is preliminary data.</text>
</comment>
<dbReference type="Pfam" id="PF06114">
    <property type="entry name" value="Peptidase_M78"/>
    <property type="match status" value="1"/>
</dbReference>
<dbReference type="OrthoDB" id="9794834at2"/>
<dbReference type="InterPro" id="IPR010359">
    <property type="entry name" value="IrrE_HExxH"/>
</dbReference>
<evidence type="ECO:0000256" key="2">
    <source>
        <dbReference type="SAM" id="MobiDB-lite"/>
    </source>
</evidence>
<evidence type="ECO:0000256" key="1">
    <source>
        <dbReference type="ARBA" id="ARBA00007227"/>
    </source>
</evidence>
<dbReference type="GO" id="GO:0003677">
    <property type="term" value="F:DNA binding"/>
    <property type="evidence" value="ECO:0007669"/>
    <property type="project" value="InterPro"/>
</dbReference>
<dbReference type="SUPFAM" id="SSF47413">
    <property type="entry name" value="lambda repressor-like DNA-binding domains"/>
    <property type="match status" value="1"/>
</dbReference>
<dbReference type="Proteomes" id="UP000316639">
    <property type="component" value="Unassembled WGS sequence"/>
</dbReference>
<organism evidence="4 5">
    <name type="scientific">Lentzea tibetensis</name>
    <dbReference type="NCBI Taxonomy" id="2591470"/>
    <lineage>
        <taxon>Bacteria</taxon>
        <taxon>Bacillati</taxon>
        <taxon>Actinomycetota</taxon>
        <taxon>Actinomycetes</taxon>
        <taxon>Pseudonocardiales</taxon>
        <taxon>Pseudonocardiaceae</taxon>
        <taxon>Lentzea</taxon>
    </lineage>
</organism>
<dbReference type="PANTHER" id="PTHR43236:SF1">
    <property type="entry name" value="BLL7220 PROTEIN"/>
    <property type="match status" value="1"/>
</dbReference>
<dbReference type="Gene3D" id="1.10.10.2910">
    <property type="match status" value="1"/>
</dbReference>
<dbReference type="PANTHER" id="PTHR43236">
    <property type="entry name" value="ANTITOXIN HIGA1"/>
    <property type="match status" value="1"/>
</dbReference>
<comment type="similarity">
    <text evidence="1">Belongs to the short-chain fatty acyl-CoA assimilation regulator (ScfR) family.</text>
</comment>
<gene>
    <name evidence="4" type="ORF">FKR81_07880</name>
</gene>
<dbReference type="Gene3D" id="1.10.260.40">
    <property type="entry name" value="lambda repressor-like DNA-binding domains"/>
    <property type="match status" value="1"/>
</dbReference>
<feature type="region of interest" description="Disordered" evidence="2">
    <location>
        <begin position="374"/>
        <end position="408"/>
    </location>
</feature>
<evidence type="ECO:0000313" key="5">
    <source>
        <dbReference type="Proteomes" id="UP000316639"/>
    </source>
</evidence>
<evidence type="ECO:0000313" key="4">
    <source>
        <dbReference type="EMBL" id="TWP53004.1"/>
    </source>
</evidence>
<proteinExistence type="inferred from homology"/>
<dbReference type="CDD" id="cd00093">
    <property type="entry name" value="HTH_XRE"/>
    <property type="match status" value="1"/>
</dbReference>
<keyword evidence="5" id="KW-1185">Reference proteome</keyword>
<feature type="domain" description="HTH cro/C1-type" evidence="3">
    <location>
        <begin position="11"/>
        <end position="65"/>
    </location>
</feature>
<dbReference type="SMART" id="SM00530">
    <property type="entry name" value="HTH_XRE"/>
    <property type="match status" value="1"/>
</dbReference>
<accession>A0A563F0W5</accession>
<dbReference type="InterPro" id="IPR001387">
    <property type="entry name" value="Cro/C1-type_HTH"/>
</dbReference>
<evidence type="ECO:0000259" key="3">
    <source>
        <dbReference type="PROSITE" id="PS50943"/>
    </source>
</evidence>
<dbReference type="EMBL" id="VOBR01000004">
    <property type="protein sequence ID" value="TWP53004.1"/>
    <property type="molecule type" value="Genomic_DNA"/>
</dbReference>
<dbReference type="InterPro" id="IPR052345">
    <property type="entry name" value="Rad_response_metalloprotease"/>
</dbReference>
<reference evidence="4 5" key="1">
    <citation type="submission" date="2019-07" db="EMBL/GenBank/DDBJ databases">
        <title>Lentzea xizangensis sp. nov., isolated from Qinghai-Tibetan Plateau Soils.</title>
        <authorList>
            <person name="Huang J."/>
        </authorList>
    </citation>
    <scope>NUCLEOTIDE SEQUENCE [LARGE SCALE GENOMIC DNA]</scope>
    <source>
        <strain evidence="4 5">FXJ1.1311</strain>
    </source>
</reference>
<dbReference type="InterPro" id="IPR010982">
    <property type="entry name" value="Lambda_DNA-bd_dom_sf"/>
</dbReference>
<name>A0A563F0W5_9PSEU</name>
<dbReference type="Pfam" id="PF13560">
    <property type="entry name" value="HTH_31"/>
    <property type="match status" value="1"/>
</dbReference>
<feature type="compositionally biased region" description="Polar residues" evidence="2">
    <location>
        <begin position="374"/>
        <end position="383"/>
    </location>
</feature>
<sequence length="408" mass="43932">MVSQALVGQRIRRLRHVSGLGQDDFAKRVGIASGSVSKLENGRMSIPGDVLSGIGEVLGCTPNFLTSAVELAPTTRPWLRAYADAPKRTVDQIVDDCTTAMEAIVGLDLKLLQDSIPHFTGDLMDQSAIEEFAMEVRVAAGLGEGDVVGNSIRAAERLGCVVLPMSDEVGRHIGLSVRANRIGMICLGRLTSDGVPVPGDRQRWTVAHELGHLALHMSQSAPTSAEEASQIEKQANAFAGAFLAPGDAMLEALERLGGRVTLQTLARIKEHWGISIKALVTRFRSLGVIDADHARSLFKQISARGWNKKEPVPVGTEQAIWFIKAIEKAMRGTIDPVASAAHIVGLDRGHLDRWTNWSPPVPAELADVVTSTFGERSTTTQAPRSKAAVVSMLSSHRSRTKMRPKPAT</sequence>
<protein>
    <submittedName>
        <fullName evidence="4">ImmA/IrrE family metallo-endopeptidase</fullName>
    </submittedName>
</protein>